<reference evidence="2" key="1">
    <citation type="journal article" date="2019" name="Int. J. Syst. Evol. Microbiol.">
        <title>The Global Catalogue of Microorganisms (GCM) 10K type strain sequencing project: providing services to taxonomists for standard genome sequencing and annotation.</title>
        <authorList>
            <consortium name="The Broad Institute Genomics Platform"/>
            <consortium name="The Broad Institute Genome Sequencing Center for Infectious Disease"/>
            <person name="Wu L."/>
            <person name="Ma J."/>
        </authorList>
    </citation>
    <scope>NUCLEOTIDE SEQUENCE [LARGE SCALE GENOMIC DNA]</scope>
    <source>
        <strain evidence="2">JCM 16545</strain>
    </source>
</reference>
<dbReference type="Gene3D" id="2.60.120.200">
    <property type="match status" value="1"/>
</dbReference>
<comment type="caution">
    <text evidence="1">The sequence shown here is derived from an EMBL/GenBank/DDBJ whole genome shotgun (WGS) entry which is preliminary data.</text>
</comment>
<dbReference type="GO" id="GO:0016829">
    <property type="term" value="F:lyase activity"/>
    <property type="evidence" value="ECO:0007669"/>
    <property type="project" value="UniProtKB-KW"/>
</dbReference>
<dbReference type="InterPro" id="IPR025975">
    <property type="entry name" value="Polysacc_lyase"/>
</dbReference>
<proteinExistence type="predicted"/>
<feature type="non-terminal residue" evidence="1">
    <location>
        <position position="1"/>
    </location>
</feature>
<dbReference type="RefSeq" id="WP_377470849.1">
    <property type="nucleotide sequence ID" value="NZ_JBHUHV010000078.1"/>
</dbReference>
<name>A0ABW4X5A0_9BACT</name>
<keyword evidence="2" id="KW-1185">Reference proteome</keyword>
<dbReference type="Pfam" id="PF14099">
    <property type="entry name" value="Polysacc_lyase"/>
    <property type="match status" value="1"/>
</dbReference>
<accession>A0ABW4X5A0</accession>
<dbReference type="EMBL" id="JBHUHV010000078">
    <property type="protein sequence ID" value="MFD2069545.1"/>
    <property type="molecule type" value="Genomic_DNA"/>
</dbReference>
<evidence type="ECO:0000313" key="1">
    <source>
        <dbReference type="EMBL" id="MFD2069545.1"/>
    </source>
</evidence>
<keyword evidence="1" id="KW-0456">Lyase</keyword>
<protein>
    <submittedName>
        <fullName evidence="1">Polysaccharide lyase</fullName>
    </submittedName>
</protein>
<gene>
    <name evidence="1" type="ORF">ACFSKU_21905</name>
</gene>
<feature type="non-terminal residue" evidence="1">
    <location>
        <position position="224"/>
    </location>
</feature>
<dbReference type="Proteomes" id="UP001597369">
    <property type="component" value="Unassembled WGS sequence"/>
</dbReference>
<organism evidence="1 2">
    <name type="scientific">Pontibacter silvestris</name>
    <dbReference type="NCBI Taxonomy" id="2305183"/>
    <lineage>
        <taxon>Bacteria</taxon>
        <taxon>Pseudomonadati</taxon>
        <taxon>Bacteroidota</taxon>
        <taxon>Cytophagia</taxon>
        <taxon>Cytophagales</taxon>
        <taxon>Hymenobacteraceae</taxon>
        <taxon>Pontibacter</taxon>
    </lineage>
</organism>
<sequence length="224" mass="25559">GLRQQFGPDHAFKQVSSITYTGSKSGRFELRDTDPMVSSGTRTEVLFPVQDNLNRWYAFSVYFPSSDWQYDTKQDVITQWHQGGGKNPSSSFRVIKDRLLFDNRKDPDNTKTFELGPLVKDKWQTFVVHIKHSHGSDGLLEIWQNGVKVVSYAGANSYDSSFDSPRWKVGIYKSDWNYSKTTDTKKRVLYYDEIRMGNENATLADMMPQTATVSLTPPAATSYP</sequence>
<evidence type="ECO:0000313" key="2">
    <source>
        <dbReference type="Proteomes" id="UP001597369"/>
    </source>
</evidence>